<dbReference type="PRINTS" id="PR00723">
    <property type="entry name" value="SUBTILISIN"/>
</dbReference>
<evidence type="ECO:0000256" key="7">
    <source>
        <dbReference type="SAM" id="MobiDB-lite"/>
    </source>
</evidence>
<dbReference type="SUPFAM" id="SSF54897">
    <property type="entry name" value="Protease propeptides/inhibitors"/>
    <property type="match status" value="1"/>
</dbReference>
<dbReference type="InterPro" id="IPR036852">
    <property type="entry name" value="Peptidase_S8/S53_dom_sf"/>
</dbReference>
<dbReference type="SUPFAM" id="SSF52743">
    <property type="entry name" value="Subtilisin-like"/>
    <property type="match status" value="1"/>
</dbReference>
<dbReference type="OrthoDB" id="9798386at2"/>
<keyword evidence="3 5" id="KW-0378">Hydrolase</keyword>
<dbReference type="InterPro" id="IPR006311">
    <property type="entry name" value="TAT_signal"/>
</dbReference>
<dbReference type="InterPro" id="IPR050131">
    <property type="entry name" value="Peptidase_S8_subtilisin-like"/>
</dbReference>
<dbReference type="InterPro" id="IPR037045">
    <property type="entry name" value="S8pro/Inhibitor_I9_sf"/>
</dbReference>
<evidence type="ECO:0000256" key="1">
    <source>
        <dbReference type="ARBA" id="ARBA00011073"/>
    </source>
</evidence>
<dbReference type="PROSITE" id="PS00136">
    <property type="entry name" value="SUBTILASE_ASP"/>
    <property type="match status" value="1"/>
</dbReference>
<dbReference type="GO" id="GO:0005615">
    <property type="term" value="C:extracellular space"/>
    <property type="evidence" value="ECO:0007669"/>
    <property type="project" value="TreeGrafter"/>
</dbReference>
<dbReference type="PANTHER" id="PTHR43806">
    <property type="entry name" value="PEPTIDASE S8"/>
    <property type="match status" value="1"/>
</dbReference>
<evidence type="ECO:0000313" key="12">
    <source>
        <dbReference type="Proteomes" id="UP000306145"/>
    </source>
</evidence>
<dbReference type="Gene3D" id="3.30.70.80">
    <property type="entry name" value="Peptidase S8 propeptide/proteinase inhibitor I9"/>
    <property type="match status" value="1"/>
</dbReference>
<dbReference type="CDD" id="cd04077">
    <property type="entry name" value="Peptidases_S8_PCSK9_ProteinaseK_like"/>
    <property type="match status" value="1"/>
</dbReference>
<keyword evidence="8" id="KW-0732">Signal</keyword>
<evidence type="ECO:0000259" key="10">
    <source>
        <dbReference type="Pfam" id="PF05922"/>
    </source>
</evidence>
<evidence type="ECO:0000256" key="4">
    <source>
        <dbReference type="ARBA" id="ARBA00022825"/>
    </source>
</evidence>
<proteinExistence type="inferred from homology"/>
<dbReference type="SUPFAM" id="SSF50405">
    <property type="entry name" value="Actin-crosslinking proteins"/>
    <property type="match status" value="3"/>
</dbReference>
<protein>
    <submittedName>
        <fullName evidence="11">Peptidase S8</fullName>
    </submittedName>
</protein>
<reference evidence="11 12" key="1">
    <citation type="submission" date="2019-06" db="EMBL/GenBank/DDBJ databases">
        <title>Micromonospora ordensis sp. nov., isolated from deep marine sediment.</title>
        <authorList>
            <person name="Veyisoglu A."/>
            <person name="Carro L."/>
            <person name="Klenk H.-P."/>
            <person name="Sahin N."/>
        </authorList>
    </citation>
    <scope>NUCLEOTIDE SEQUENCE [LARGE SCALE GENOMIC DNA]</scope>
    <source>
        <strain evidence="11 12">S2509</strain>
    </source>
</reference>
<dbReference type="InterPro" id="IPR022398">
    <property type="entry name" value="Peptidase_S8_His-AS"/>
</dbReference>
<feature type="chain" id="PRO_5039005741" evidence="8">
    <location>
        <begin position="27"/>
        <end position="696"/>
    </location>
</feature>
<feature type="signal peptide" evidence="8">
    <location>
        <begin position="1"/>
        <end position="26"/>
    </location>
</feature>
<dbReference type="Proteomes" id="UP000306145">
    <property type="component" value="Unassembled WGS sequence"/>
</dbReference>
<dbReference type="InterPro" id="IPR010259">
    <property type="entry name" value="S8pro/Inhibitor_I9"/>
</dbReference>
<dbReference type="GO" id="GO:0006508">
    <property type="term" value="P:proteolysis"/>
    <property type="evidence" value="ECO:0007669"/>
    <property type="project" value="UniProtKB-KW"/>
</dbReference>
<keyword evidence="4 5" id="KW-0720">Serine protease</keyword>
<feature type="domain" description="Peptidase S8/S53" evidence="9">
    <location>
        <begin position="171"/>
        <end position="399"/>
    </location>
</feature>
<keyword evidence="2 5" id="KW-0645">Protease</keyword>
<feature type="active site" description="Charge relay system" evidence="5">
    <location>
        <position position="213"/>
    </location>
</feature>
<sequence>MKRRGVIRRSAVAGIAIASATLIVSAGTGGAALAKPTAASSAEPAHQVAGTHGDSKPSKGKPSAVVPDSYIVVLKDKMATPGQRKAAASALTKGNGGTVRRVFEKALNGYSATMTRQQADRLATNADVAYVEPVRTLSTSGTQASPPSWGLDRVDQVSPKLDGSYSYPNTGAGVTAFVIDTGIDVAHEDFGGRAVSGYDFVDQDDVAEDCDGHGTHVAGTIGGTRFGVAKDVKLVALRVFPCVGGARTDHIVAAIDWATTHKTGPSVVNMSLGGYDDGNYQAVANAINNSVANGLTYAVAAGNDYDDACYYSPANVSAAITVGATDMVDYRSWWTNYGSCIDIYAPGMSIVSAAAGTGNGSVSFNGTSMASPHVAGAAALLLEANPTWSPAQVRDTIVSRGIAGAVHNPWGGVDRLLNVAAAVSPARDAHGLRARSNGKFVSADGAGSKPLVNNGPAFGAWERFDIVDAGSGLVALRAKVNGKFVSADGAGSKPLIANGPAVSTWEKFQLINNADGTVSLRAIVNNKFVSAPNTGGTLIANASTASTWEKFFVEAPNPIVSIKSAASGMYVSADGAGSKPLIPLASTVSTWEKFEMVDIGYGYFALRSLANGKYVSAEGAGSKPLIASGPAVSDWEVFDLPWYRGDGSIWLRADIDQQAVSAGSAGTSQLIPNKNFNQDLDDFGLSAGERFFINPA</sequence>
<dbReference type="EMBL" id="VDFY01000303">
    <property type="protein sequence ID" value="TNH21365.1"/>
    <property type="molecule type" value="Genomic_DNA"/>
</dbReference>
<dbReference type="InterPro" id="IPR023828">
    <property type="entry name" value="Peptidase_S8_Ser-AS"/>
</dbReference>
<keyword evidence="12" id="KW-1185">Reference proteome</keyword>
<dbReference type="Pfam" id="PF05922">
    <property type="entry name" value="Inhibitor_I9"/>
    <property type="match status" value="1"/>
</dbReference>
<evidence type="ECO:0000256" key="5">
    <source>
        <dbReference type="PROSITE-ProRule" id="PRU01240"/>
    </source>
</evidence>
<dbReference type="Gene3D" id="3.40.50.200">
    <property type="entry name" value="Peptidase S8/S53 domain"/>
    <property type="match status" value="1"/>
</dbReference>
<comment type="caution">
    <text evidence="11">The sequence shown here is derived from an EMBL/GenBank/DDBJ whole genome shotgun (WGS) entry which is preliminary data.</text>
</comment>
<feature type="active site" description="Charge relay system" evidence="5">
    <location>
        <position position="180"/>
    </location>
</feature>
<evidence type="ECO:0000313" key="11">
    <source>
        <dbReference type="EMBL" id="TNH21365.1"/>
    </source>
</evidence>
<gene>
    <name evidence="11" type="ORF">FHG89_31825</name>
</gene>
<evidence type="ECO:0000256" key="3">
    <source>
        <dbReference type="ARBA" id="ARBA00022801"/>
    </source>
</evidence>
<evidence type="ECO:0000256" key="6">
    <source>
        <dbReference type="RuleBase" id="RU003355"/>
    </source>
</evidence>
<dbReference type="InterPro" id="IPR015500">
    <property type="entry name" value="Peptidase_S8_subtilisin-rel"/>
</dbReference>
<dbReference type="PROSITE" id="PS51318">
    <property type="entry name" value="TAT"/>
    <property type="match status" value="1"/>
</dbReference>
<dbReference type="InterPro" id="IPR023827">
    <property type="entry name" value="Peptidase_S8_Asp-AS"/>
</dbReference>
<dbReference type="FunFam" id="3.40.50.200:FF:000014">
    <property type="entry name" value="Proteinase K"/>
    <property type="match status" value="1"/>
</dbReference>
<dbReference type="PROSITE" id="PS00137">
    <property type="entry name" value="SUBTILASE_HIS"/>
    <property type="match status" value="1"/>
</dbReference>
<dbReference type="PANTHER" id="PTHR43806:SF11">
    <property type="entry name" value="CEREVISIN-RELATED"/>
    <property type="match status" value="1"/>
</dbReference>
<feature type="region of interest" description="Disordered" evidence="7">
    <location>
        <begin position="43"/>
        <end position="64"/>
    </location>
</feature>
<feature type="domain" description="Inhibitor I9" evidence="10">
    <location>
        <begin position="69"/>
        <end position="137"/>
    </location>
</feature>
<dbReference type="AlphaFoldDB" id="A0A5C4QG42"/>
<dbReference type="InterPro" id="IPR034193">
    <property type="entry name" value="PCSK9_ProteinaseK-like"/>
</dbReference>
<dbReference type="GO" id="GO:0004252">
    <property type="term" value="F:serine-type endopeptidase activity"/>
    <property type="evidence" value="ECO:0007669"/>
    <property type="project" value="UniProtKB-UniRule"/>
</dbReference>
<evidence type="ECO:0000259" key="9">
    <source>
        <dbReference type="Pfam" id="PF00082"/>
    </source>
</evidence>
<dbReference type="CDD" id="cd00257">
    <property type="entry name" value="beta-trefoil_FSCN-like"/>
    <property type="match status" value="2"/>
</dbReference>
<name>A0A5C4QG42_9ACTN</name>
<dbReference type="Gene3D" id="2.80.10.50">
    <property type="match status" value="2"/>
</dbReference>
<evidence type="ECO:0000256" key="2">
    <source>
        <dbReference type="ARBA" id="ARBA00022670"/>
    </source>
</evidence>
<dbReference type="RefSeq" id="WP_139588083.1">
    <property type="nucleotide sequence ID" value="NZ_VDFY01000303.1"/>
</dbReference>
<dbReference type="Pfam" id="PF00082">
    <property type="entry name" value="Peptidase_S8"/>
    <property type="match status" value="1"/>
</dbReference>
<organism evidence="11 12">
    <name type="scientific">Micromonospora orduensis</name>
    <dbReference type="NCBI Taxonomy" id="1420891"/>
    <lineage>
        <taxon>Bacteria</taxon>
        <taxon>Bacillati</taxon>
        <taxon>Actinomycetota</taxon>
        <taxon>Actinomycetes</taxon>
        <taxon>Micromonosporales</taxon>
        <taxon>Micromonosporaceae</taxon>
        <taxon>Micromonospora</taxon>
    </lineage>
</organism>
<dbReference type="PROSITE" id="PS00138">
    <property type="entry name" value="SUBTILASE_SER"/>
    <property type="match status" value="1"/>
</dbReference>
<dbReference type="InterPro" id="IPR008999">
    <property type="entry name" value="Actin-crosslinking"/>
</dbReference>
<dbReference type="InterPro" id="IPR000209">
    <property type="entry name" value="Peptidase_S8/S53_dom"/>
</dbReference>
<dbReference type="PROSITE" id="PS51892">
    <property type="entry name" value="SUBTILASE"/>
    <property type="match status" value="1"/>
</dbReference>
<evidence type="ECO:0000256" key="8">
    <source>
        <dbReference type="SAM" id="SignalP"/>
    </source>
</evidence>
<feature type="active site" description="Charge relay system" evidence="5">
    <location>
        <position position="368"/>
    </location>
</feature>
<accession>A0A5C4QG42</accession>
<comment type="similarity">
    <text evidence="1 5 6">Belongs to the peptidase S8 family.</text>
</comment>